<dbReference type="HOGENOM" id="CLU_000022_59_0_11"/>
<name>F5XFW8_MICPN</name>
<dbReference type="InterPro" id="IPR042099">
    <property type="entry name" value="ANL_N_sf"/>
</dbReference>
<evidence type="ECO:0000259" key="1">
    <source>
        <dbReference type="Pfam" id="PF00501"/>
    </source>
</evidence>
<dbReference type="Proteomes" id="UP000007947">
    <property type="component" value="Chromosome"/>
</dbReference>
<dbReference type="eggNOG" id="COG0318">
    <property type="taxonomic scope" value="Bacteria"/>
</dbReference>
<feature type="domain" description="AMP-dependent synthetase/ligase" evidence="1">
    <location>
        <begin position="16"/>
        <end position="355"/>
    </location>
</feature>
<dbReference type="EMBL" id="AP012204">
    <property type="protein sequence ID" value="BAK37902.1"/>
    <property type="molecule type" value="Genomic_DNA"/>
</dbReference>
<dbReference type="Gene3D" id="3.30.300.30">
    <property type="match status" value="1"/>
</dbReference>
<dbReference type="PANTHER" id="PTHR43767">
    <property type="entry name" value="LONG-CHAIN-FATTY-ACID--COA LIGASE"/>
    <property type="match status" value="1"/>
</dbReference>
<dbReference type="InterPro" id="IPR045851">
    <property type="entry name" value="AMP-bd_C_sf"/>
</dbReference>
<gene>
    <name evidence="3" type="ordered locus">MLP_48880</name>
</gene>
<dbReference type="KEGG" id="mph:MLP_48880"/>
<dbReference type="PANTHER" id="PTHR43767:SF1">
    <property type="entry name" value="NONRIBOSOMAL PEPTIDE SYNTHASE PES1 (EUROFUNG)-RELATED"/>
    <property type="match status" value="1"/>
</dbReference>
<evidence type="ECO:0000313" key="3">
    <source>
        <dbReference type="EMBL" id="BAK37902.1"/>
    </source>
</evidence>
<dbReference type="Pfam" id="PF13193">
    <property type="entry name" value="AMP-binding_C"/>
    <property type="match status" value="1"/>
</dbReference>
<dbReference type="Pfam" id="PF00501">
    <property type="entry name" value="AMP-binding"/>
    <property type="match status" value="1"/>
</dbReference>
<dbReference type="InterPro" id="IPR000873">
    <property type="entry name" value="AMP-dep_synth/lig_dom"/>
</dbReference>
<proteinExistence type="predicted"/>
<dbReference type="Gene3D" id="3.40.50.12780">
    <property type="entry name" value="N-terminal domain of ligase-like"/>
    <property type="match status" value="1"/>
</dbReference>
<dbReference type="EC" id="6.2.1.-" evidence="3"/>
<dbReference type="STRING" id="1032480.MLP_48880"/>
<organism evidence="3 4">
    <name type="scientific">Microlunatus phosphovorus (strain ATCC 700054 / DSM 10555 / JCM 9379 / NBRC 101784 / NCIMB 13414 / VKM Ac-1990 / NM-1)</name>
    <dbReference type="NCBI Taxonomy" id="1032480"/>
    <lineage>
        <taxon>Bacteria</taxon>
        <taxon>Bacillati</taxon>
        <taxon>Actinomycetota</taxon>
        <taxon>Actinomycetes</taxon>
        <taxon>Propionibacteriales</taxon>
        <taxon>Propionibacteriaceae</taxon>
        <taxon>Microlunatus</taxon>
    </lineage>
</organism>
<dbReference type="PROSITE" id="PS00455">
    <property type="entry name" value="AMP_BINDING"/>
    <property type="match status" value="1"/>
</dbReference>
<reference evidence="3 4" key="1">
    <citation type="submission" date="2011-05" db="EMBL/GenBank/DDBJ databases">
        <title>Whole genome sequence of Microlunatus phosphovorus NM-1.</title>
        <authorList>
            <person name="Hosoyama A."/>
            <person name="Sasaki K."/>
            <person name="Harada T."/>
            <person name="Igarashi R."/>
            <person name="Kawakoshi A."/>
            <person name="Sasagawa M."/>
            <person name="Fukada J."/>
            <person name="Nakamura S."/>
            <person name="Katano Y."/>
            <person name="Hanada S."/>
            <person name="Kamagata Y."/>
            <person name="Nakamura N."/>
            <person name="Yamazaki S."/>
            <person name="Fujita N."/>
        </authorList>
    </citation>
    <scope>NUCLEOTIDE SEQUENCE [LARGE SCALE GENOMIC DNA]</scope>
    <source>
        <strain evidence="4">ATCC 700054 / DSM 10555 / JCM 9379 / NBRC 101784 / NCIMB 13414 / VKM Ac-1990 / NM-1</strain>
    </source>
</reference>
<keyword evidence="4" id="KW-1185">Reference proteome</keyword>
<sequence>MLDKVNVSDFLLATGEDDAVAVVDAQRRHTYADLRRAAARLVAELRRAGVGPDARIGLLGGNSLFWVAGYLAAMKLGVVVPFSDKNGVDDLAAQADWVDCAAVLIDRRQQRRLGPAFGDRPVVTDAVLAEVGESSWPTTASDALGDAALMFTSGTTSRPKAVRVTHQNLVANTTSITEYLNLTASDRMLVILPFHYVFGASLLHSHLAVGGSLVLCNSYTFPETAVDLIDREACTGFAGVPSSYQLLLRASSYGARRLPTLRKIQQAGGRLAPALIEELAAAQPDAELFVMYGQTEATARLSYLPPQVLGEKLGSIGRGIPGVTLEVLDENGRPVAPGEQGEIIARGANISPGYYNDPEETARKFPGGTLRTGDLATVDGDGYIYIVGRSGDFIKSWGYRISPQQIEEVALSHPGVSEAAAVGLPDPDAGESVTLAIVSAPGTTPAEVASLLEFLRARLPKHMVPVAVQVLDVFPLTASGKIAKQELRELLAGVGSEVP</sequence>
<dbReference type="AlphaFoldDB" id="F5XFW8"/>
<evidence type="ECO:0000259" key="2">
    <source>
        <dbReference type="Pfam" id="PF13193"/>
    </source>
</evidence>
<dbReference type="RefSeq" id="WP_013865725.1">
    <property type="nucleotide sequence ID" value="NC_015635.1"/>
</dbReference>
<keyword evidence="3" id="KW-0436">Ligase</keyword>
<dbReference type="InterPro" id="IPR020845">
    <property type="entry name" value="AMP-binding_CS"/>
</dbReference>
<protein>
    <submittedName>
        <fullName evidence="3">Putative fatty-acid--CoA ligase</fullName>
        <ecNumber evidence="3">6.2.1.-</ecNumber>
    </submittedName>
</protein>
<dbReference type="SUPFAM" id="SSF56801">
    <property type="entry name" value="Acetyl-CoA synthetase-like"/>
    <property type="match status" value="1"/>
</dbReference>
<evidence type="ECO:0000313" key="4">
    <source>
        <dbReference type="Proteomes" id="UP000007947"/>
    </source>
</evidence>
<dbReference type="InterPro" id="IPR025110">
    <property type="entry name" value="AMP-bd_C"/>
</dbReference>
<feature type="domain" description="AMP-binding enzyme C-terminal" evidence="2">
    <location>
        <begin position="405"/>
        <end position="481"/>
    </location>
</feature>
<dbReference type="GO" id="GO:0016878">
    <property type="term" value="F:acid-thiol ligase activity"/>
    <property type="evidence" value="ECO:0007669"/>
    <property type="project" value="UniProtKB-ARBA"/>
</dbReference>
<dbReference type="OrthoDB" id="8445630at2"/>
<dbReference type="InterPro" id="IPR050237">
    <property type="entry name" value="ATP-dep_AMP-bd_enzyme"/>
</dbReference>
<accession>F5XFW8</accession>